<name>E6SGJ4_THEM7</name>
<evidence type="ECO:0008006" key="3">
    <source>
        <dbReference type="Google" id="ProtNLM"/>
    </source>
</evidence>
<protein>
    <recommendedName>
        <fullName evidence="3">ATP-grasp domain-containing protein</fullName>
    </recommendedName>
</protein>
<reference evidence="2" key="2">
    <citation type="journal article" date="2010" name="Stand. Genomic Sci.">
        <title>Complete genome sequence of Thermaerobacter marianensis type strain (7p75aT).</title>
        <authorList>
            <person name="Han C."/>
            <person name="Gu W."/>
            <person name="Zhang X."/>
            <person name="Lapidus A."/>
            <person name="Nolan M."/>
            <person name="Copeland A."/>
            <person name="Lucas S."/>
            <person name="Glavina Del Rio T."/>
            <person name="Tice H."/>
            <person name="Cheng J."/>
            <person name="Tapia R."/>
            <person name="Goodwin L."/>
            <person name="Pitluck S."/>
            <person name="Pagani I."/>
            <person name="Ivanova N."/>
            <person name="Mavromatis K."/>
            <person name="Mikhailova N."/>
            <person name="Pati A."/>
            <person name="Chen A."/>
            <person name="Palaniappan K."/>
            <person name="Land M."/>
            <person name="Hauser L."/>
            <person name="Chang Y."/>
            <person name="Jeffries C."/>
            <person name="Schneider S."/>
            <person name="Rohde M."/>
            <person name="Goker M."/>
            <person name="Pukall R."/>
            <person name="Woyke T."/>
            <person name="Bristow J."/>
            <person name="Eisen J."/>
            <person name="Markowitz V."/>
            <person name="Hugenholtz P."/>
            <person name="Kyrpides N."/>
            <person name="Klenk H."/>
            <person name="Detter J."/>
        </authorList>
    </citation>
    <scope>NUCLEOTIDE SEQUENCE [LARGE SCALE GENOMIC DNA]</scope>
    <source>
        <strain evidence="2">ATCC 700841 / DSM 12885 / JCM 10246 / 7p75a</strain>
    </source>
</reference>
<dbReference type="EMBL" id="CP002344">
    <property type="protein sequence ID" value="ADU50540.1"/>
    <property type="molecule type" value="Genomic_DNA"/>
</dbReference>
<dbReference type="RefSeq" id="WP_013494845.1">
    <property type="nucleotide sequence ID" value="NC_014831.1"/>
</dbReference>
<dbReference type="eggNOG" id="COG0189">
    <property type="taxonomic scope" value="Bacteria"/>
</dbReference>
<organism evidence="1 2">
    <name type="scientific">Thermaerobacter marianensis (strain ATCC 700841 / DSM 12885 / JCM 10246 / 7p75a)</name>
    <dbReference type="NCBI Taxonomy" id="644966"/>
    <lineage>
        <taxon>Bacteria</taxon>
        <taxon>Bacillati</taxon>
        <taxon>Bacillota</taxon>
        <taxon>Clostridia</taxon>
        <taxon>Eubacteriales</taxon>
        <taxon>Clostridiales Family XVII. Incertae Sedis</taxon>
        <taxon>Thermaerobacter</taxon>
    </lineage>
</organism>
<dbReference type="HOGENOM" id="CLU_593038_0_0_9"/>
<dbReference type="InterPro" id="IPR026838">
    <property type="entry name" value="YheC/D"/>
</dbReference>
<keyword evidence="2" id="KW-1185">Reference proteome</keyword>
<dbReference type="Pfam" id="PF14398">
    <property type="entry name" value="ATPgrasp_YheCD"/>
    <property type="match status" value="1"/>
</dbReference>
<dbReference type="Proteomes" id="UP000008915">
    <property type="component" value="Chromosome"/>
</dbReference>
<evidence type="ECO:0000313" key="1">
    <source>
        <dbReference type="EMBL" id="ADU50540.1"/>
    </source>
</evidence>
<dbReference type="KEGG" id="tmr:Tmar_0419"/>
<dbReference type="SUPFAM" id="SSF56059">
    <property type="entry name" value="Glutathione synthetase ATP-binding domain-like"/>
    <property type="match status" value="1"/>
</dbReference>
<dbReference type="STRING" id="644966.Tmar_0419"/>
<reference evidence="1 2" key="1">
    <citation type="journal article" date="2010" name="Stand. Genomic Sci.">
        <title>Complete genome sequence of Thermaerobacter marianensis type strain (7p75a).</title>
        <authorList>
            <person name="Han C."/>
            <person name="Gu W."/>
            <person name="Zhang X."/>
            <person name="Lapidus A."/>
            <person name="Nolan M."/>
            <person name="Copeland A."/>
            <person name="Lucas S."/>
            <person name="Del Rio T.G."/>
            <person name="Tice H."/>
            <person name="Cheng J.F."/>
            <person name="Tapia R."/>
            <person name="Goodwin L."/>
            <person name="Pitluck S."/>
            <person name="Pagani I."/>
            <person name="Ivanova N."/>
            <person name="Mavromatis K."/>
            <person name="Mikhailova N."/>
            <person name="Pati A."/>
            <person name="Chen A."/>
            <person name="Palaniappan K."/>
            <person name="Land M."/>
            <person name="Hauser L."/>
            <person name="Chang Y.J."/>
            <person name="Jeffries C.D."/>
            <person name="Schneider S."/>
            <person name="Rohde M."/>
            <person name="Goker M."/>
            <person name="Pukall R."/>
            <person name="Woyke T."/>
            <person name="Bristow J."/>
            <person name="Eisen J.A."/>
            <person name="Markowitz V."/>
            <person name="Hugenholtz P."/>
            <person name="Kyrpides N.C."/>
            <person name="Klenk H.P."/>
            <person name="Detter J.C."/>
        </authorList>
    </citation>
    <scope>NUCLEOTIDE SEQUENCE [LARGE SCALE GENOMIC DNA]</scope>
    <source>
        <strain evidence="2">ATCC 700841 / DSM 12885 / JCM 10246 / 7p75a</strain>
    </source>
</reference>
<sequence>MVRLLVRVEIEAGRAAPVRVARGLLSALQRPPGRHVLRFGTRHVRVRLDEDAGLPPGRVAVPAAVAERLALPGGGRMAMQPVDAGLELGPLVGLMVARGVLARLRAEGVGRPFTAYARHARELGAVLCLFSPADGQVDAKAITGYRPEERRGGRWHLTEARFPVPRVILRRVFSDEGPESDPLTARGPEMGCTVLRIGRLTHLEGLQLAATDGDLAPRIPWTRRLGPDTLAEALAAFPDLFVKPDVPSGGAGVYRLTRQDRGWRLMAAAEDRTGTQELPDPRAVQAALAALAAGPTAFVVQEALPLATYLGNPFDVFALVQPDARGHWDVSALLARVAAPGCVLTSPGAGGRVAPAEAALRHAFPTRWPQVCDELGRVARAAARAVDAGAGPRFELGVQLALLPDGAVRLLQVEGQPRLDDTLLLWDAYAAQRLYRCPIHRAVGLALEWARAPLSPAAPPA</sequence>
<dbReference type="AlphaFoldDB" id="E6SGJ4"/>
<proteinExistence type="predicted"/>
<evidence type="ECO:0000313" key="2">
    <source>
        <dbReference type="Proteomes" id="UP000008915"/>
    </source>
</evidence>
<gene>
    <name evidence="1" type="ordered locus">Tmar_0419</name>
</gene>
<accession>E6SGJ4</accession>